<dbReference type="GO" id="GO:0005223">
    <property type="term" value="F:intracellularly cGMP-activated cation channel activity"/>
    <property type="evidence" value="ECO:0007669"/>
    <property type="project" value="TreeGrafter"/>
</dbReference>
<feature type="transmembrane region" description="Helical" evidence="11">
    <location>
        <begin position="353"/>
        <end position="374"/>
    </location>
</feature>
<dbReference type="AlphaFoldDB" id="A0A4S2L7A1"/>
<evidence type="ECO:0000256" key="5">
    <source>
        <dbReference type="ARBA" id="ARBA00023065"/>
    </source>
</evidence>
<feature type="domain" description="Cyclic nucleotide-binding" evidence="12">
    <location>
        <begin position="457"/>
        <end position="578"/>
    </location>
</feature>
<comment type="subcellular location">
    <subcellularLocation>
        <location evidence="1">Membrane</location>
        <topology evidence="1">Multi-pass membrane protein</topology>
    </subcellularLocation>
</comment>
<evidence type="ECO:0000256" key="11">
    <source>
        <dbReference type="SAM" id="Phobius"/>
    </source>
</evidence>
<dbReference type="GO" id="GO:0044877">
    <property type="term" value="F:protein-containing complex binding"/>
    <property type="evidence" value="ECO:0007669"/>
    <property type="project" value="TreeGrafter"/>
</dbReference>
<feature type="region of interest" description="Disordered" evidence="10">
    <location>
        <begin position="1054"/>
        <end position="1080"/>
    </location>
</feature>
<dbReference type="InterPro" id="IPR014710">
    <property type="entry name" value="RmlC-like_jellyroll"/>
</dbReference>
<comment type="caution">
    <text evidence="13">The sequence shown here is derived from an EMBL/GenBank/DDBJ whole genome shotgun (WGS) entry which is preliminary data.</text>
</comment>
<evidence type="ECO:0000259" key="12">
    <source>
        <dbReference type="PROSITE" id="PS50042"/>
    </source>
</evidence>
<keyword evidence="9" id="KW-0175">Coiled coil</keyword>
<evidence type="ECO:0000256" key="8">
    <source>
        <dbReference type="ARBA" id="ARBA00023303"/>
    </source>
</evidence>
<feature type="region of interest" description="Disordered" evidence="10">
    <location>
        <begin position="824"/>
        <end position="846"/>
    </location>
</feature>
<sequence length="1080" mass="121166">MAMTFNAGRSSFQRTYSEALLLTHGRKDHTHPASPKWNFTAVDMDGPVSSPTNKTSSNSTTDFGQSLTDYIEPTRIPNRRISGLNHTMQELKPRSPKGGSRADPTTNAVVKGRSSFSAKNPFFRFSPSGKGLHAWFGIISLVVTYHLWVIVYRYAFAEINPTNCWLWFLLDYSADLLYLLDMSISLRTGYFEDGVLQFNSKRMRIHYLNSTQFYIDCLSLLPLDFLYPSLGYNSMFRIFRLCKLYKFWQFVDRTERHASRPNLVRSIKLFFYYITILHWNACIYQLASDFVMRSQLDQRGFLNESRVVNQSKPSNHTSEFNRTSLAYLSALYAGMVNLISIEKLIAPNDPFSYAFKIVQAVVGIILFATILGHVSSIISHTSAAQKEFQARLDGVKNYLSIRCVPYPLQERVINWFDYLWYTNKITDEDNVLNSLPDKLKAEIAIQMHLDTLKRVEIFQNTEEGFLSELVLRLRMVLFAPGDYVCRKGEIGKQMFIVNRGTLHVLGDDSKTILATLRAGSYFGELSILNLGQYGNRRTASVRSLGYSDLFRLSKSDLWDVLKDYPGARRKLELHAYKKISDYKILGPNGQGKATGKLIDAPYINVSDNVDMAGSASDHTKNRRKNCGGERMSRDGSDGYGSDPSRLSAPLCTPQQSPTPPIAGLANEHELLVSSSHPLNPIWGLSNPPSHQYNCSGVHFAESDALIGQHLQPIISEFPNADPRLCVRSIANGVVTDRTAQHTSAFDFFAARSTNLIRPKCRNLSVPADLMTHKYCVNYMEYDITDKFNAIPNEVCHVHNVSEVDDNPDLLGESTGTLVQFSLNEASDDPTPLHPSEHDLAKANRTTPESNMKTVPVICFEQASTSSSSCSPDVPIRTNNDSVFSPGTAETVVSNCTDTNSPGCLVVPRGRASSSSSTLSSRPPYPCLSKSTTQPCQLMSFYRPYNHSFIPCDRHQSYTEAADNTYEALLKELMRLQRRVNTLEQENSLLSQTHQMSSFDEVNHGSTCFPFQESGGGLQHTFVKRSASLQVPSFNRGKKGYYRPIRHKLARTEHANMPFPSDGSEPTAPGSPTPEPTSRIL</sequence>
<dbReference type="Gene3D" id="1.10.287.630">
    <property type="entry name" value="Helix hairpin bin"/>
    <property type="match status" value="1"/>
</dbReference>
<keyword evidence="4 11" id="KW-1133">Transmembrane helix</keyword>
<reference evidence="13 14" key="1">
    <citation type="journal article" date="2019" name="BMC Genomics">
        <title>New insights from Opisthorchis felineus genome: update on genomics of the epidemiologically important liver flukes.</title>
        <authorList>
            <person name="Ershov N.I."/>
            <person name="Mordvinov V.A."/>
            <person name="Prokhortchouk E.B."/>
            <person name="Pakharukova M.Y."/>
            <person name="Gunbin K.V."/>
            <person name="Ustyantsev K."/>
            <person name="Genaev M.A."/>
            <person name="Blinov A.G."/>
            <person name="Mazur A."/>
            <person name="Boulygina E."/>
            <person name="Tsygankova S."/>
            <person name="Khrameeva E."/>
            <person name="Chekanov N."/>
            <person name="Fan G."/>
            <person name="Xiao A."/>
            <person name="Zhang H."/>
            <person name="Xu X."/>
            <person name="Yang H."/>
            <person name="Solovyev V."/>
            <person name="Lee S.M."/>
            <person name="Liu X."/>
            <person name="Afonnikov D.A."/>
            <person name="Skryabin K.G."/>
        </authorList>
    </citation>
    <scope>NUCLEOTIDE SEQUENCE [LARGE SCALE GENOMIC DNA]</scope>
    <source>
        <strain evidence="13">AK-0245</strain>
        <tissue evidence="13">Whole organism</tissue>
    </source>
</reference>
<dbReference type="PANTHER" id="PTHR45638:SF4">
    <property type="entry name" value="CYCLIC NUCLEOTIDE-BINDING DOMAIN-CONTAINING PROTEIN"/>
    <property type="match status" value="1"/>
</dbReference>
<evidence type="ECO:0000256" key="3">
    <source>
        <dbReference type="ARBA" id="ARBA00022692"/>
    </source>
</evidence>
<keyword evidence="6 11" id="KW-0472">Membrane</keyword>
<dbReference type="Proteomes" id="UP000308267">
    <property type="component" value="Unassembled WGS sequence"/>
</dbReference>
<evidence type="ECO:0000256" key="1">
    <source>
        <dbReference type="ARBA" id="ARBA00004141"/>
    </source>
</evidence>
<keyword evidence="5" id="KW-0406">Ion transport</keyword>
<keyword evidence="8" id="KW-0407">Ion channel</keyword>
<dbReference type="PROSITE" id="PS00888">
    <property type="entry name" value="CNMP_BINDING_1"/>
    <property type="match status" value="1"/>
</dbReference>
<organism evidence="13 14">
    <name type="scientific">Opisthorchis felineus</name>
    <dbReference type="NCBI Taxonomy" id="147828"/>
    <lineage>
        <taxon>Eukaryota</taxon>
        <taxon>Metazoa</taxon>
        <taxon>Spiralia</taxon>
        <taxon>Lophotrochozoa</taxon>
        <taxon>Platyhelminthes</taxon>
        <taxon>Trematoda</taxon>
        <taxon>Digenea</taxon>
        <taxon>Opisthorchiida</taxon>
        <taxon>Opisthorchiata</taxon>
        <taxon>Opisthorchiidae</taxon>
        <taxon>Opisthorchis</taxon>
    </lineage>
</organism>
<accession>A0A4S2L7A1</accession>
<evidence type="ECO:0000256" key="9">
    <source>
        <dbReference type="SAM" id="Coils"/>
    </source>
</evidence>
<dbReference type="Pfam" id="PF00027">
    <property type="entry name" value="cNMP_binding"/>
    <property type="match status" value="1"/>
</dbReference>
<dbReference type="PANTHER" id="PTHR45638">
    <property type="entry name" value="CYCLIC NUCLEOTIDE-GATED CATION CHANNEL SUBUNIT A"/>
    <property type="match status" value="1"/>
</dbReference>
<dbReference type="GO" id="GO:0005249">
    <property type="term" value="F:voltage-gated potassium channel activity"/>
    <property type="evidence" value="ECO:0007669"/>
    <property type="project" value="InterPro"/>
</dbReference>
<dbReference type="GO" id="GO:0005222">
    <property type="term" value="F:intracellularly cAMP-activated cation channel activity"/>
    <property type="evidence" value="ECO:0007669"/>
    <property type="project" value="TreeGrafter"/>
</dbReference>
<dbReference type="SUPFAM" id="SSF51206">
    <property type="entry name" value="cAMP-binding domain-like"/>
    <property type="match status" value="1"/>
</dbReference>
<dbReference type="GO" id="GO:0017071">
    <property type="term" value="C:intracellular cyclic nucleotide activated cation channel complex"/>
    <property type="evidence" value="ECO:0007669"/>
    <property type="project" value="TreeGrafter"/>
</dbReference>
<feature type="compositionally biased region" description="Basic and acidic residues" evidence="10">
    <location>
        <begin position="626"/>
        <end position="636"/>
    </location>
</feature>
<dbReference type="PROSITE" id="PS00889">
    <property type="entry name" value="CNMP_BINDING_2"/>
    <property type="match status" value="1"/>
</dbReference>
<keyword evidence="2" id="KW-0813">Transport</keyword>
<evidence type="ECO:0000256" key="2">
    <source>
        <dbReference type="ARBA" id="ARBA00022448"/>
    </source>
</evidence>
<keyword evidence="14" id="KW-1185">Reference proteome</keyword>
<dbReference type="SMART" id="SM00100">
    <property type="entry name" value="cNMP"/>
    <property type="match status" value="1"/>
</dbReference>
<evidence type="ECO:0000256" key="4">
    <source>
        <dbReference type="ARBA" id="ARBA00022989"/>
    </source>
</evidence>
<dbReference type="InterPro" id="IPR003938">
    <property type="entry name" value="K_chnl_volt-dep_EAG/ELK/ERG"/>
</dbReference>
<name>A0A4S2L7A1_OPIFE</name>
<dbReference type="InterPro" id="IPR018490">
    <property type="entry name" value="cNMP-bd_dom_sf"/>
</dbReference>
<feature type="transmembrane region" description="Helical" evidence="11">
    <location>
        <begin position="132"/>
        <end position="152"/>
    </location>
</feature>
<protein>
    <recommendedName>
        <fullName evidence="12">Cyclic nucleotide-binding domain-containing protein</fullName>
    </recommendedName>
</protein>
<dbReference type="Gene3D" id="1.10.287.70">
    <property type="match status" value="1"/>
</dbReference>
<feature type="transmembrane region" description="Helical" evidence="11">
    <location>
        <begin position="269"/>
        <end position="287"/>
    </location>
</feature>
<evidence type="ECO:0000256" key="6">
    <source>
        <dbReference type="ARBA" id="ARBA00023136"/>
    </source>
</evidence>
<dbReference type="InterPro" id="IPR050866">
    <property type="entry name" value="CNG_cation_channel"/>
</dbReference>
<evidence type="ECO:0000313" key="13">
    <source>
        <dbReference type="EMBL" id="TGZ58641.1"/>
    </source>
</evidence>
<dbReference type="CDD" id="cd00038">
    <property type="entry name" value="CAP_ED"/>
    <property type="match status" value="1"/>
</dbReference>
<proteinExistence type="predicted"/>
<dbReference type="Gene3D" id="2.60.120.10">
    <property type="entry name" value="Jelly Rolls"/>
    <property type="match status" value="1"/>
</dbReference>
<feature type="coiled-coil region" evidence="9">
    <location>
        <begin position="958"/>
        <end position="992"/>
    </location>
</feature>
<keyword evidence="7" id="KW-1071">Ligand-gated ion channel</keyword>
<keyword evidence="3 11" id="KW-0812">Transmembrane</keyword>
<gene>
    <name evidence="13" type="ORF">CRM22_009517</name>
</gene>
<dbReference type="EMBL" id="SJOL01009179">
    <property type="protein sequence ID" value="TGZ58641.1"/>
    <property type="molecule type" value="Genomic_DNA"/>
</dbReference>
<feature type="region of interest" description="Disordered" evidence="10">
    <location>
        <begin position="613"/>
        <end position="657"/>
    </location>
</feature>
<dbReference type="FunFam" id="1.10.287.630:FF:000001">
    <property type="entry name" value="Cyclic nucleotide-gated channel alpha 3"/>
    <property type="match status" value="1"/>
</dbReference>
<dbReference type="PRINTS" id="PR01463">
    <property type="entry name" value="EAGCHANLFMLY"/>
</dbReference>
<dbReference type="Pfam" id="PF00520">
    <property type="entry name" value="Ion_trans"/>
    <property type="match status" value="1"/>
</dbReference>
<dbReference type="OrthoDB" id="421226at2759"/>
<dbReference type="InterPro" id="IPR000595">
    <property type="entry name" value="cNMP-bd_dom"/>
</dbReference>
<evidence type="ECO:0000256" key="7">
    <source>
        <dbReference type="ARBA" id="ARBA00023286"/>
    </source>
</evidence>
<evidence type="ECO:0000313" key="14">
    <source>
        <dbReference type="Proteomes" id="UP000308267"/>
    </source>
</evidence>
<dbReference type="InterPro" id="IPR005821">
    <property type="entry name" value="Ion_trans_dom"/>
</dbReference>
<dbReference type="STRING" id="147828.A0A4S2L7A1"/>
<dbReference type="GO" id="GO:0005886">
    <property type="term" value="C:plasma membrane"/>
    <property type="evidence" value="ECO:0007669"/>
    <property type="project" value="TreeGrafter"/>
</dbReference>
<dbReference type="PROSITE" id="PS50042">
    <property type="entry name" value="CNMP_BINDING_3"/>
    <property type="match status" value="1"/>
</dbReference>
<dbReference type="GO" id="GO:0030553">
    <property type="term" value="F:cGMP binding"/>
    <property type="evidence" value="ECO:0007669"/>
    <property type="project" value="TreeGrafter"/>
</dbReference>
<dbReference type="InterPro" id="IPR018488">
    <property type="entry name" value="cNMP-bd_CS"/>
</dbReference>
<dbReference type="FunFam" id="2.60.120.10:FF:000002">
    <property type="entry name" value="Cyclic nucleotide gated channel alpha 1a"/>
    <property type="match status" value="1"/>
</dbReference>
<dbReference type="SUPFAM" id="SSF81324">
    <property type="entry name" value="Voltage-gated potassium channels"/>
    <property type="match status" value="1"/>
</dbReference>
<evidence type="ECO:0000256" key="10">
    <source>
        <dbReference type="SAM" id="MobiDB-lite"/>
    </source>
</evidence>
<feature type="transmembrane region" description="Helical" evidence="11">
    <location>
        <begin position="324"/>
        <end position="341"/>
    </location>
</feature>